<dbReference type="NCBIfam" id="TIGR02900">
    <property type="entry name" value="spore_V_B"/>
    <property type="match status" value="1"/>
</dbReference>
<feature type="transmembrane region" description="Helical" evidence="8">
    <location>
        <begin position="413"/>
        <end position="435"/>
    </location>
</feature>
<evidence type="ECO:0000256" key="5">
    <source>
        <dbReference type="ARBA" id="ARBA00022989"/>
    </source>
</evidence>
<feature type="transmembrane region" description="Helical" evidence="8">
    <location>
        <begin position="183"/>
        <end position="206"/>
    </location>
</feature>
<comment type="subcellular location">
    <subcellularLocation>
        <location evidence="1">Membrane</location>
        <topology evidence="1">Multi-pass membrane protein</topology>
    </subcellularLocation>
</comment>
<dbReference type="PIRSF" id="PIRSF038958">
    <property type="entry name" value="PG_synth_SpoVB"/>
    <property type="match status" value="1"/>
</dbReference>
<dbReference type="RefSeq" id="WP_152887799.1">
    <property type="nucleotide sequence ID" value="NZ_WHJC01000023.1"/>
</dbReference>
<feature type="transmembrane region" description="Helical" evidence="8">
    <location>
        <begin position="158"/>
        <end position="177"/>
    </location>
</feature>
<keyword evidence="3" id="KW-0813">Transport</keyword>
<sequence>MSRNDFYKNSFVLTASNLGTGVLGFIFSVYLSKVLGAEGMGLYGLIMPIYNLFISLMTAGIVAAISKITAVYAANDDYNNIIKTMRTVAIFNFIWCFFIGIFVFFLSPIIGNLWVKDPRTVKAIMITCPAMVFISLSNILKGFFYGTSKITMPSLIDILEKALRILTLALLIFIFKAETLENLVALAYIALCLGELQSLILLYGYFKVLTKKLPTTPKKREGRAQLLFDVLITSFPLCLNGFLMSIFGTLSALIVPRRLMLAGFTYSESLALIGKYLGMSLAIVTFPIIIVSSINTMLIPDLSQTINKKDYYSAIKRIKEVLKIAFLIGIATTVICQCVPDSLGKLFFGRSDLGDFIKVSSLIMPIVFTSNTMYGILNGLNKQNVILRNTIITEILEIVCLFIFTSIPSINIYGYALTMFLVSSLSLSLNLYEVYKTIDIELSLANILIYLLTGVLCFICFNCFSLQLSYLDYRLQTFIVSFFTIITFLIIILGGKIKYFFRKNISKKAY</sequence>
<dbReference type="InterPro" id="IPR002797">
    <property type="entry name" value="Polysacc_synth"/>
</dbReference>
<gene>
    <name evidence="9" type="primary">spoVB</name>
    <name evidence="9" type="ORF">GBZ86_03545</name>
</gene>
<protein>
    <recommendedName>
        <fullName evidence="7">Multidrug-efflux transporter</fullName>
    </recommendedName>
</protein>
<evidence type="ECO:0000256" key="2">
    <source>
        <dbReference type="ARBA" id="ARBA00010199"/>
    </source>
</evidence>
<dbReference type="Pfam" id="PF01943">
    <property type="entry name" value="Polysacc_synt"/>
    <property type="match status" value="1"/>
</dbReference>
<dbReference type="EMBL" id="WHJC01000023">
    <property type="protein sequence ID" value="MPQ42827.1"/>
    <property type="molecule type" value="Genomic_DNA"/>
</dbReference>
<evidence type="ECO:0000313" key="10">
    <source>
        <dbReference type="Proteomes" id="UP000430345"/>
    </source>
</evidence>
<evidence type="ECO:0000256" key="7">
    <source>
        <dbReference type="ARBA" id="ARBA00031636"/>
    </source>
</evidence>
<evidence type="ECO:0000256" key="4">
    <source>
        <dbReference type="ARBA" id="ARBA00022692"/>
    </source>
</evidence>
<keyword evidence="5 8" id="KW-1133">Transmembrane helix</keyword>
<feature type="transmembrane region" description="Helical" evidence="8">
    <location>
        <begin position="477"/>
        <end position="501"/>
    </location>
</feature>
<feature type="transmembrane region" description="Helical" evidence="8">
    <location>
        <begin position="52"/>
        <end position="75"/>
    </location>
</feature>
<dbReference type="GO" id="GO:0005886">
    <property type="term" value="C:plasma membrane"/>
    <property type="evidence" value="ECO:0007669"/>
    <property type="project" value="TreeGrafter"/>
</dbReference>
<dbReference type="InterPro" id="IPR050222">
    <property type="entry name" value="MATE_MdtK"/>
</dbReference>
<dbReference type="AlphaFoldDB" id="A0A6I1ML37"/>
<feature type="transmembrane region" description="Helical" evidence="8">
    <location>
        <begin position="87"/>
        <end position="111"/>
    </location>
</feature>
<feature type="transmembrane region" description="Helical" evidence="8">
    <location>
        <begin position="226"/>
        <end position="256"/>
    </location>
</feature>
<dbReference type="PANTHER" id="PTHR43298">
    <property type="entry name" value="MULTIDRUG RESISTANCE PROTEIN NORM-RELATED"/>
    <property type="match status" value="1"/>
</dbReference>
<dbReference type="Proteomes" id="UP000430345">
    <property type="component" value="Unassembled WGS sequence"/>
</dbReference>
<evidence type="ECO:0000256" key="6">
    <source>
        <dbReference type="ARBA" id="ARBA00023136"/>
    </source>
</evidence>
<evidence type="ECO:0000256" key="1">
    <source>
        <dbReference type="ARBA" id="ARBA00004141"/>
    </source>
</evidence>
<feature type="transmembrane region" description="Helical" evidence="8">
    <location>
        <begin position="321"/>
        <end position="344"/>
    </location>
</feature>
<accession>A0A6I1ML37</accession>
<evidence type="ECO:0000256" key="3">
    <source>
        <dbReference type="ARBA" id="ARBA00022448"/>
    </source>
</evidence>
<feature type="transmembrane region" description="Helical" evidence="8">
    <location>
        <begin position="123"/>
        <end position="146"/>
    </location>
</feature>
<proteinExistence type="inferred from homology"/>
<feature type="transmembrane region" description="Helical" evidence="8">
    <location>
        <begin position="276"/>
        <end position="300"/>
    </location>
</feature>
<comment type="caution">
    <text evidence="9">The sequence shown here is derived from an EMBL/GenBank/DDBJ whole genome shotgun (WGS) entry which is preliminary data.</text>
</comment>
<feature type="transmembrane region" description="Helical" evidence="8">
    <location>
        <begin position="447"/>
        <end position="471"/>
    </location>
</feature>
<evidence type="ECO:0000313" key="9">
    <source>
        <dbReference type="EMBL" id="MPQ42827.1"/>
    </source>
</evidence>
<dbReference type="OrthoDB" id="9775950at2"/>
<feature type="transmembrane region" description="Helical" evidence="8">
    <location>
        <begin position="356"/>
        <end position="377"/>
    </location>
</feature>
<keyword evidence="4 8" id="KW-0812">Transmembrane</keyword>
<dbReference type="PANTHER" id="PTHR43298:SF2">
    <property type="entry name" value="FMN_FAD EXPORTER YEEO-RELATED"/>
    <property type="match status" value="1"/>
</dbReference>
<comment type="similarity">
    <text evidence="2">Belongs to the multi antimicrobial extrusion (MATE) (TC 2.A.66.1) family.</text>
</comment>
<reference evidence="9 10" key="1">
    <citation type="submission" date="2019-10" db="EMBL/GenBank/DDBJ databases">
        <title>The Genome Sequence of Clostridium tarantellae Isolated from Fish Brain.</title>
        <authorList>
            <person name="Bano L."/>
            <person name="Kiel M."/>
            <person name="Sales G."/>
            <person name="Doxey A.C."/>
            <person name="Mansfield M.J."/>
            <person name="Schiavone M."/>
            <person name="Rossetto O."/>
            <person name="Pirazzini M."/>
            <person name="Dobrindt U."/>
            <person name="Montecucco C."/>
        </authorList>
    </citation>
    <scope>NUCLEOTIDE SEQUENCE [LARGE SCALE GENOMIC DNA]</scope>
    <source>
        <strain evidence="9 10">DSM 3997</strain>
    </source>
</reference>
<feature type="transmembrane region" description="Helical" evidence="8">
    <location>
        <begin position="389"/>
        <end position="407"/>
    </location>
</feature>
<keyword evidence="10" id="KW-1185">Reference proteome</keyword>
<evidence type="ECO:0000256" key="8">
    <source>
        <dbReference type="SAM" id="Phobius"/>
    </source>
</evidence>
<dbReference type="InterPro" id="IPR014249">
    <property type="entry name" value="Spore_V_B"/>
</dbReference>
<keyword evidence="6 8" id="KW-0472">Membrane</keyword>
<dbReference type="InterPro" id="IPR024923">
    <property type="entry name" value="PG_synth_SpoVB"/>
</dbReference>
<feature type="transmembrane region" description="Helical" evidence="8">
    <location>
        <begin position="12"/>
        <end position="32"/>
    </location>
</feature>
<organism evidence="9 10">
    <name type="scientific">Clostridium tarantellae</name>
    <dbReference type="NCBI Taxonomy" id="39493"/>
    <lineage>
        <taxon>Bacteria</taxon>
        <taxon>Bacillati</taxon>
        <taxon>Bacillota</taxon>
        <taxon>Clostridia</taxon>
        <taxon>Eubacteriales</taxon>
        <taxon>Clostridiaceae</taxon>
        <taxon>Clostridium</taxon>
    </lineage>
</organism>
<name>A0A6I1ML37_9CLOT</name>